<name>A0A7K1UGL7_9MICC</name>
<dbReference type="InterPro" id="IPR010310">
    <property type="entry name" value="T7SS_ESAT-6-like"/>
</dbReference>
<reference evidence="2 3" key="1">
    <citation type="submission" date="2019-12" db="EMBL/GenBank/DDBJ databases">
        <title>Nesterenkonia muleiensis sp. nov., a novel actinobacterium isolated from sap of Populus euphratica.</title>
        <authorList>
            <person name="Wang R."/>
        </authorList>
    </citation>
    <scope>NUCLEOTIDE SEQUENCE [LARGE SCALE GENOMIC DNA]</scope>
    <source>
        <strain evidence="2 3">F10</strain>
    </source>
</reference>
<dbReference type="EMBL" id="WRPM01000017">
    <property type="protein sequence ID" value="MVT25231.1"/>
    <property type="molecule type" value="Genomic_DNA"/>
</dbReference>
<sequence>MAIFQIDTGDLMAKSGTVEATLSRIQSDVNSMEGQLRQLQETWKGSAALAFQDVLTQWRATQVQVEQSLQSVRQAMAAASTHYEEVESTNTRIFAR</sequence>
<protein>
    <recommendedName>
        <fullName evidence="1">ESAT-6-like protein</fullName>
    </recommendedName>
</protein>
<dbReference type="Pfam" id="PF06013">
    <property type="entry name" value="WXG100"/>
    <property type="match status" value="1"/>
</dbReference>
<dbReference type="OrthoDB" id="4231069at2"/>
<dbReference type="NCBIfam" id="TIGR03930">
    <property type="entry name" value="WXG100_ESAT6"/>
    <property type="match status" value="1"/>
</dbReference>
<dbReference type="Gene3D" id="1.10.287.1060">
    <property type="entry name" value="ESAT-6-like"/>
    <property type="match status" value="1"/>
</dbReference>
<organism evidence="2 3">
    <name type="scientific">Nesterenkonia alkaliphila</name>
    <dbReference type="NCBI Taxonomy" id="1463631"/>
    <lineage>
        <taxon>Bacteria</taxon>
        <taxon>Bacillati</taxon>
        <taxon>Actinomycetota</taxon>
        <taxon>Actinomycetes</taxon>
        <taxon>Micrococcales</taxon>
        <taxon>Micrococcaceae</taxon>
        <taxon>Nesterenkonia</taxon>
    </lineage>
</organism>
<comment type="similarity">
    <text evidence="1">Belongs to the WXG100 family.</text>
</comment>
<dbReference type="InterPro" id="IPR036689">
    <property type="entry name" value="ESAT-6-like_sf"/>
</dbReference>
<evidence type="ECO:0000313" key="2">
    <source>
        <dbReference type="EMBL" id="MVT25231.1"/>
    </source>
</evidence>
<dbReference type="RefSeq" id="WP_157321026.1">
    <property type="nucleotide sequence ID" value="NZ_BMFX01000024.1"/>
</dbReference>
<dbReference type="Proteomes" id="UP000460157">
    <property type="component" value="Unassembled WGS sequence"/>
</dbReference>
<proteinExistence type="inferred from homology"/>
<evidence type="ECO:0000313" key="3">
    <source>
        <dbReference type="Proteomes" id="UP000460157"/>
    </source>
</evidence>
<dbReference type="SUPFAM" id="SSF140453">
    <property type="entry name" value="EsxAB dimer-like"/>
    <property type="match status" value="1"/>
</dbReference>
<comment type="caution">
    <text evidence="2">The sequence shown here is derived from an EMBL/GenBank/DDBJ whole genome shotgun (WGS) entry which is preliminary data.</text>
</comment>
<accession>A0A7K1UGL7</accession>
<dbReference type="AlphaFoldDB" id="A0A7K1UGL7"/>
<evidence type="ECO:0000256" key="1">
    <source>
        <dbReference type="RuleBase" id="RU362001"/>
    </source>
</evidence>
<keyword evidence="3" id="KW-1185">Reference proteome</keyword>
<gene>
    <name evidence="2" type="ORF">GNZ21_02440</name>
</gene>